<keyword evidence="4" id="KW-1185">Reference proteome</keyword>
<evidence type="ECO:0000313" key="4">
    <source>
        <dbReference type="Proteomes" id="UP000594454"/>
    </source>
</evidence>
<dbReference type="Pfam" id="PF12872">
    <property type="entry name" value="OST-HTH"/>
    <property type="match status" value="5"/>
</dbReference>
<dbReference type="SUPFAM" id="SSF54928">
    <property type="entry name" value="RNA-binding domain, RBD"/>
    <property type="match status" value="1"/>
</dbReference>
<feature type="domain" description="HTH OST-type" evidence="2">
    <location>
        <begin position="494"/>
        <end position="569"/>
    </location>
</feature>
<feature type="domain" description="HTH OST-type" evidence="2">
    <location>
        <begin position="734"/>
        <end position="810"/>
    </location>
</feature>
<evidence type="ECO:0000259" key="2">
    <source>
        <dbReference type="PROSITE" id="PS51644"/>
    </source>
</evidence>
<sequence>MKQIPEKGYFYCDENWLLFQVIEQRNFGAMSDRYNLHQPNDCPQLNYSFRSQGSSSGLPYCVLPIYIRPMEEARLPVRYFNNQNYNMNMKLTNGMLPPKPNGLGQNFPHSSTMNSGGAPPQMPPPYGGYGERNRFAPYYNNRASYAGSMNNVQYLQQYNMQFYGSCPTTSCYAPSELSEASISTSSSSNGSAGGYPGTTDQANQPVTLQINNLDYSLEENSLRHFLLNQLKPITPVVSLVIEGNSYVKVTVPNLHFAKQVVSNLHRKKIGHKRMVVSYTRDSSSTEINTLRCQVAGLLKDVPYCTLSMCKFRELFQSRFKSSIGVLDLYKMQDICNITTDKNEEKYISLHPDLVNSIETSPLMECLQLSVPYCTTHFKREQHKGWAEQEIEPLPNVFMTISEIQSIIYPLLKNHNGDIPVASLVHCIQGELGVNITFNDNGVNLEHLICCVQGIQITTNNFGIKILGWLEPENVMGKDSNDGRFYLKSGTTSDPLYQISREVIELVKMSPKSTMKFNRFIPAYHNHFGKQCRVADYGYTKLIELFEALSSVVQIMGDGENRQITLHHRTQVRRFTSDLLRILRAQANKSILLSQLPEIFSQTQNRKFDITDYGVCDIVDILDGLVNSDTVVITKMQNGNDILISIPKRKQTQSEIEKTCVFAGEVAELFRNAAQYSILFQKFVRSYHYHFGYQCRLSDYGYLKLADLIEAIQGVVEIEATNDEDKRIRLSTKMAQRIFAEQLEDLVREFTGCAQTCMQLDEVLQLHKKKYGYQIQPQTLGFESILDAIKVLPYIELLDIDDNQWIICHYDDPVFRSRSYRASKIIQEHNAEIMPMQDFITAFASKYKETLNEKMIEAMKHAVEISNDRGIQYVKLTNLMKFLTSIIRLLGQRYMVLYDIKVALNLGITDCCKYGYPNLYTLLRAYPDIFVVEIGPSQDRSEIGLVAQGDFISKATFRQPEESFTKQQKPMMTNKSVSDRLMQALVPVDNKPNCIDVIASQNYTKQNQRENALYNSLLYNNNKENSYSSSLNGSFNSSMSYDPNSSVASTGSYGSGHIGLWNRRQERYLRDHQDMNFLTIPLYQHYAPPKPDTPPSDKMPFWIDPIWTNGNGEKSPKIDSFNMNLPLNILPMLMSPYTLSKSENMKQMFSFDHADKVIS</sequence>
<protein>
    <recommendedName>
        <fullName evidence="2">HTH OST-type domain-containing protein</fullName>
    </recommendedName>
</protein>
<dbReference type="InterPro" id="IPR045602">
    <property type="entry name" value="MARF1_LOTUS"/>
</dbReference>
<dbReference type="InterPro" id="IPR035979">
    <property type="entry name" value="RBD_domain_sf"/>
</dbReference>
<dbReference type="Gene3D" id="3.30.420.610">
    <property type="entry name" value="LOTUS domain-like"/>
    <property type="match status" value="2"/>
</dbReference>
<feature type="domain" description="HTH OST-type" evidence="2">
    <location>
        <begin position="570"/>
        <end position="647"/>
    </location>
</feature>
<accession>A0A7R8USM1</accession>
<dbReference type="InParanoid" id="A0A7R8USM1"/>
<dbReference type="CDD" id="cd08824">
    <property type="entry name" value="LOTUS"/>
    <property type="match status" value="1"/>
</dbReference>
<dbReference type="FunCoup" id="A0A7R8USM1">
    <property type="interactions" value="39"/>
</dbReference>
<dbReference type="Gene3D" id="3.30.70.330">
    <property type="match status" value="1"/>
</dbReference>
<reference evidence="3 4" key="1">
    <citation type="submission" date="2020-11" db="EMBL/GenBank/DDBJ databases">
        <authorList>
            <person name="Wallbank WR R."/>
            <person name="Pardo Diaz C."/>
            <person name="Kozak K."/>
            <person name="Martin S."/>
            <person name="Jiggins C."/>
            <person name="Moest M."/>
            <person name="Warren A I."/>
            <person name="Generalovic N T."/>
            <person name="Byers J.R.P. K."/>
            <person name="Montejo-Kovacevich G."/>
            <person name="Yen C E."/>
        </authorList>
    </citation>
    <scope>NUCLEOTIDE SEQUENCE [LARGE SCALE GENOMIC DNA]</scope>
</reference>
<dbReference type="Proteomes" id="UP000594454">
    <property type="component" value="Chromosome 3"/>
</dbReference>
<dbReference type="Pfam" id="PF19687">
    <property type="entry name" value="MARF1_LOTUS"/>
    <property type="match status" value="1"/>
</dbReference>
<dbReference type="InterPro" id="IPR025605">
    <property type="entry name" value="OST-HTH/LOTUS_dom"/>
</dbReference>
<dbReference type="InterPro" id="IPR041966">
    <property type="entry name" value="LOTUS-like"/>
</dbReference>
<evidence type="ECO:0000256" key="1">
    <source>
        <dbReference type="SAM" id="MobiDB-lite"/>
    </source>
</evidence>
<dbReference type="GO" id="GO:0003676">
    <property type="term" value="F:nucleic acid binding"/>
    <property type="evidence" value="ECO:0007669"/>
    <property type="project" value="InterPro"/>
</dbReference>
<dbReference type="PROSITE" id="PS51644">
    <property type="entry name" value="HTH_OST"/>
    <property type="match status" value="4"/>
</dbReference>
<evidence type="ECO:0000313" key="3">
    <source>
        <dbReference type="EMBL" id="CAD7085798.1"/>
    </source>
</evidence>
<feature type="region of interest" description="Disordered" evidence="1">
    <location>
        <begin position="182"/>
        <end position="203"/>
    </location>
</feature>
<organism evidence="3 4">
    <name type="scientific">Hermetia illucens</name>
    <name type="common">Black soldier fly</name>
    <dbReference type="NCBI Taxonomy" id="343691"/>
    <lineage>
        <taxon>Eukaryota</taxon>
        <taxon>Metazoa</taxon>
        <taxon>Ecdysozoa</taxon>
        <taxon>Arthropoda</taxon>
        <taxon>Hexapoda</taxon>
        <taxon>Insecta</taxon>
        <taxon>Pterygota</taxon>
        <taxon>Neoptera</taxon>
        <taxon>Endopterygota</taxon>
        <taxon>Diptera</taxon>
        <taxon>Brachycera</taxon>
        <taxon>Stratiomyomorpha</taxon>
        <taxon>Stratiomyidae</taxon>
        <taxon>Hermetiinae</taxon>
        <taxon>Hermetia</taxon>
    </lineage>
</organism>
<dbReference type="AlphaFoldDB" id="A0A7R8USM1"/>
<dbReference type="InterPro" id="IPR012677">
    <property type="entry name" value="Nucleotide-bd_a/b_plait_sf"/>
</dbReference>
<dbReference type="EMBL" id="LR899011">
    <property type="protein sequence ID" value="CAD7085798.1"/>
    <property type="molecule type" value="Genomic_DNA"/>
</dbReference>
<dbReference type="OrthoDB" id="549353at2759"/>
<feature type="domain" description="HTH OST-type" evidence="2">
    <location>
        <begin position="657"/>
        <end position="731"/>
    </location>
</feature>
<name>A0A7R8USM1_HERIL</name>
<proteinExistence type="predicted"/>
<gene>
    <name evidence="3" type="ORF">HERILL_LOCUS8618</name>
</gene>